<reference evidence="4" key="1">
    <citation type="journal article" date="2012" name="Science">
        <title>The Paleozoic origin of enzymatic lignin decomposition reconstructed from 31 fungal genomes.</title>
        <authorList>
            <person name="Floudas D."/>
            <person name="Binder M."/>
            <person name="Riley R."/>
            <person name="Barry K."/>
            <person name="Blanchette R.A."/>
            <person name="Henrissat B."/>
            <person name="Martinez A.T."/>
            <person name="Otillar R."/>
            <person name="Spatafora J.W."/>
            <person name="Yadav J.S."/>
            <person name="Aerts A."/>
            <person name="Benoit I."/>
            <person name="Boyd A."/>
            <person name="Carlson A."/>
            <person name="Copeland A."/>
            <person name="Coutinho P.M."/>
            <person name="de Vries R.P."/>
            <person name="Ferreira P."/>
            <person name="Findley K."/>
            <person name="Foster B."/>
            <person name="Gaskell J."/>
            <person name="Glotzer D."/>
            <person name="Gorecki P."/>
            <person name="Heitman J."/>
            <person name="Hesse C."/>
            <person name="Hori C."/>
            <person name="Igarashi K."/>
            <person name="Jurgens J.A."/>
            <person name="Kallen N."/>
            <person name="Kersten P."/>
            <person name="Kohler A."/>
            <person name="Kuees U."/>
            <person name="Kumar T.K.A."/>
            <person name="Kuo A."/>
            <person name="LaButti K."/>
            <person name="Larrondo L.F."/>
            <person name="Lindquist E."/>
            <person name="Ling A."/>
            <person name="Lombard V."/>
            <person name="Lucas S."/>
            <person name="Lundell T."/>
            <person name="Martin R."/>
            <person name="McLaughlin D.J."/>
            <person name="Morgenstern I."/>
            <person name="Morin E."/>
            <person name="Murat C."/>
            <person name="Nagy L.G."/>
            <person name="Nolan M."/>
            <person name="Ohm R.A."/>
            <person name="Patyshakuliyeva A."/>
            <person name="Rokas A."/>
            <person name="Ruiz-Duenas F.J."/>
            <person name="Sabat G."/>
            <person name="Salamov A."/>
            <person name="Samejima M."/>
            <person name="Schmutz J."/>
            <person name="Slot J.C."/>
            <person name="St John F."/>
            <person name="Stenlid J."/>
            <person name="Sun H."/>
            <person name="Sun S."/>
            <person name="Syed K."/>
            <person name="Tsang A."/>
            <person name="Wiebenga A."/>
            <person name="Young D."/>
            <person name="Pisabarro A."/>
            <person name="Eastwood D.C."/>
            <person name="Martin F."/>
            <person name="Cullen D."/>
            <person name="Grigoriev I.V."/>
            <person name="Hibbett D.S."/>
        </authorList>
    </citation>
    <scope>NUCLEOTIDE SEQUENCE [LARGE SCALE GENOMIC DNA]</scope>
    <source>
        <strain evidence="4">RWD-64-598 SS2</strain>
    </source>
</reference>
<dbReference type="InterPro" id="IPR025714">
    <property type="entry name" value="Methyltranfer_dom"/>
</dbReference>
<gene>
    <name evidence="3" type="ORF">CONPUDRAFT_68594</name>
</gene>
<proteinExistence type="predicted"/>
<dbReference type="PANTHER" id="PTHR32026">
    <property type="entry name" value="METHYLTRANSFERASE-LIKE PROTEIN 24"/>
    <property type="match status" value="1"/>
</dbReference>
<dbReference type="OrthoDB" id="10006218at2759"/>
<evidence type="ECO:0000259" key="2">
    <source>
        <dbReference type="Pfam" id="PF13383"/>
    </source>
</evidence>
<sequence length="353" mass="40322">MAPMGLAHRHPRFTASLGVLFLVALIFFFATDSGDAPGYVRFKSGTDLALELWGEERRYRDMLKGRKGLIRTWGPSPDKVVATPDVKPKFRASFRFPVKPKEDFYTLWDFFPPSFKCPHNLERIGVMGDGGKWTCGLERIEKKEKCVIYTFGINGESSFEAGVMKRAKGCDVWGYDFSVNSFGPEIEKDEILRSRSHFFSYALGPKDAPYADPPTYTLQTLMKRNGHSFIDILKIDIEGNEYDSLISFFDSISTNSPLPIGQVQMEVHVYQDSEWNYFPKFLAFWEKLEKRGLRPFFSEPNMVYANLIRDLQPGLAEYSFINVKGDHELVNELTPERPRGYPPPRSAKSLAST</sequence>
<name>A0A5M3N3G7_CONPW</name>
<dbReference type="EMBL" id="JH711573">
    <property type="protein sequence ID" value="EIW85952.1"/>
    <property type="molecule type" value="Genomic_DNA"/>
</dbReference>
<dbReference type="KEGG" id="cput:CONPUDRAFT_68594"/>
<dbReference type="InterPro" id="IPR029063">
    <property type="entry name" value="SAM-dependent_MTases_sf"/>
</dbReference>
<dbReference type="OMA" id="CEFHIFD"/>
<keyword evidence="4" id="KW-1185">Reference proteome</keyword>
<dbReference type="InterPro" id="IPR026913">
    <property type="entry name" value="METTL24"/>
</dbReference>
<dbReference type="AlphaFoldDB" id="A0A5M3N3G7"/>
<evidence type="ECO:0000313" key="4">
    <source>
        <dbReference type="Proteomes" id="UP000053558"/>
    </source>
</evidence>
<accession>A0A5M3N3G7</accession>
<evidence type="ECO:0000256" key="1">
    <source>
        <dbReference type="SAM" id="MobiDB-lite"/>
    </source>
</evidence>
<evidence type="ECO:0000313" key="3">
    <source>
        <dbReference type="EMBL" id="EIW85952.1"/>
    </source>
</evidence>
<feature type="region of interest" description="Disordered" evidence="1">
    <location>
        <begin position="333"/>
        <end position="353"/>
    </location>
</feature>
<dbReference type="Pfam" id="PF13383">
    <property type="entry name" value="Methyltransf_22"/>
    <property type="match status" value="1"/>
</dbReference>
<dbReference type="Proteomes" id="UP000053558">
    <property type="component" value="Unassembled WGS sequence"/>
</dbReference>
<dbReference type="RefSeq" id="XP_007762629.1">
    <property type="nucleotide sequence ID" value="XM_007764439.1"/>
</dbReference>
<dbReference type="PANTHER" id="PTHR32026:SF10">
    <property type="entry name" value="METHYLTRANSFERASE-LIKE PROTEIN 24-RELATED"/>
    <property type="match status" value="1"/>
</dbReference>
<dbReference type="SUPFAM" id="SSF53335">
    <property type="entry name" value="S-adenosyl-L-methionine-dependent methyltransferases"/>
    <property type="match status" value="1"/>
</dbReference>
<feature type="domain" description="Methyltransferase" evidence="2">
    <location>
        <begin position="109"/>
        <end position="304"/>
    </location>
</feature>
<dbReference type="GeneID" id="19208659"/>
<protein>
    <recommendedName>
        <fullName evidence="2">Methyltransferase domain-containing protein</fullName>
    </recommendedName>
</protein>
<comment type="caution">
    <text evidence="3">The sequence shown here is derived from an EMBL/GenBank/DDBJ whole genome shotgun (WGS) entry which is preliminary data.</text>
</comment>
<organism evidence="3 4">
    <name type="scientific">Coniophora puteana (strain RWD-64-598)</name>
    <name type="common">Brown rot fungus</name>
    <dbReference type="NCBI Taxonomy" id="741705"/>
    <lineage>
        <taxon>Eukaryota</taxon>
        <taxon>Fungi</taxon>
        <taxon>Dikarya</taxon>
        <taxon>Basidiomycota</taxon>
        <taxon>Agaricomycotina</taxon>
        <taxon>Agaricomycetes</taxon>
        <taxon>Agaricomycetidae</taxon>
        <taxon>Boletales</taxon>
        <taxon>Coniophorineae</taxon>
        <taxon>Coniophoraceae</taxon>
        <taxon>Coniophora</taxon>
    </lineage>
</organism>